<keyword evidence="7 8" id="KW-0407">Ion channel</keyword>
<keyword evidence="2 8" id="KW-0813">Transport</keyword>
<dbReference type="InterPro" id="IPR013099">
    <property type="entry name" value="K_chnl_dom"/>
</dbReference>
<evidence type="ECO:0000256" key="5">
    <source>
        <dbReference type="ARBA" id="ARBA00023065"/>
    </source>
</evidence>
<feature type="transmembrane region" description="Helical" evidence="10">
    <location>
        <begin position="217"/>
        <end position="246"/>
    </location>
</feature>
<evidence type="ECO:0000259" key="11">
    <source>
        <dbReference type="Pfam" id="PF07885"/>
    </source>
</evidence>
<dbReference type="PANTHER" id="PTHR11003">
    <property type="entry name" value="POTASSIUM CHANNEL, SUBFAMILY K"/>
    <property type="match status" value="1"/>
</dbReference>
<name>A0ABD2L073_9BILA</name>
<proteinExistence type="inferred from homology"/>
<dbReference type="Pfam" id="PF07885">
    <property type="entry name" value="Ion_trans_2"/>
    <property type="match status" value="2"/>
</dbReference>
<dbReference type="EMBL" id="JBICBT010000590">
    <property type="protein sequence ID" value="KAL3108491.1"/>
    <property type="molecule type" value="Genomic_DNA"/>
</dbReference>
<evidence type="ECO:0000256" key="9">
    <source>
        <dbReference type="SAM" id="MobiDB-lite"/>
    </source>
</evidence>
<evidence type="ECO:0000256" key="8">
    <source>
        <dbReference type="RuleBase" id="RU003857"/>
    </source>
</evidence>
<keyword evidence="3 8" id="KW-0812">Transmembrane</keyword>
<comment type="subcellular location">
    <subcellularLocation>
        <location evidence="1">Membrane</location>
        <topology evidence="1">Multi-pass membrane protein</topology>
    </subcellularLocation>
</comment>
<comment type="caution">
    <text evidence="12">The sequence shown here is derived from an EMBL/GenBank/DDBJ whole genome shotgun (WGS) entry which is preliminary data.</text>
</comment>
<feature type="transmembrane region" description="Helical" evidence="10">
    <location>
        <begin position="71"/>
        <end position="91"/>
    </location>
</feature>
<keyword evidence="6 10" id="KW-0472">Membrane</keyword>
<comment type="similarity">
    <text evidence="8">Belongs to the two pore domain potassium channel (TC 1.A.1.8) family.</text>
</comment>
<keyword evidence="4 10" id="KW-1133">Transmembrane helix</keyword>
<dbReference type="PRINTS" id="PR01333">
    <property type="entry name" value="2POREKCHANEL"/>
</dbReference>
<evidence type="ECO:0000256" key="4">
    <source>
        <dbReference type="ARBA" id="ARBA00022989"/>
    </source>
</evidence>
<dbReference type="PANTHER" id="PTHR11003:SF341">
    <property type="entry name" value="POTASSIUM CHANNEL DOMAIN-CONTAINING PROTEIN"/>
    <property type="match status" value="1"/>
</dbReference>
<feature type="compositionally biased region" description="Low complexity" evidence="9">
    <location>
        <begin position="1"/>
        <end position="13"/>
    </location>
</feature>
<evidence type="ECO:0000256" key="1">
    <source>
        <dbReference type="ARBA" id="ARBA00004141"/>
    </source>
</evidence>
<dbReference type="InterPro" id="IPR003280">
    <property type="entry name" value="2pore_dom_K_chnl"/>
</dbReference>
<feature type="domain" description="Potassium channel" evidence="11">
    <location>
        <begin position="50"/>
        <end position="128"/>
    </location>
</feature>
<protein>
    <recommendedName>
        <fullName evidence="11">Potassium channel domain-containing protein</fullName>
    </recommendedName>
</protein>
<evidence type="ECO:0000313" key="12">
    <source>
        <dbReference type="EMBL" id="KAL3108491.1"/>
    </source>
</evidence>
<feature type="transmembrane region" description="Helical" evidence="10">
    <location>
        <begin position="103"/>
        <end position="124"/>
    </location>
</feature>
<gene>
    <name evidence="12" type="ORF">niasHT_015413</name>
</gene>
<evidence type="ECO:0000256" key="10">
    <source>
        <dbReference type="SAM" id="Phobius"/>
    </source>
</evidence>
<feature type="region of interest" description="Disordered" evidence="9">
    <location>
        <begin position="1"/>
        <end position="20"/>
    </location>
</feature>
<feature type="transmembrane region" description="Helical" evidence="10">
    <location>
        <begin position="45"/>
        <end position="65"/>
    </location>
</feature>
<feature type="transmembrane region" description="Helical" evidence="10">
    <location>
        <begin position="152"/>
        <end position="174"/>
    </location>
</feature>
<dbReference type="GO" id="GO:0034220">
    <property type="term" value="P:monoatomic ion transmembrane transport"/>
    <property type="evidence" value="ECO:0007669"/>
    <property type="project" value="UniProtKB-KW"/>
</dbReference>
<accession>A0ABD2L073</accession>
<dbReference type="SUPFAM" id="SSF81324">
    <property type="entry name" value="Voltage-gated potassium channels"/>
    <property type="match status" value="2"/>
</dbReference>
<dbReference type="Proteomes" id="UP001620626">
    <property type="component" value="Unassembled WGS sequence"/>
</dbReference>
<dbReference type="AlphaFoldDB" id="A0ABD2L073"/>
<keyword evidence="5 8" id="KW-0406">Ion transport</keyword>
<organism evidence="12 13">
    <name type="scientific">Heterodera trifolii</name>
    <dbReference type="NCBI Taxonomy" id="157864"/>
    <lineage>
        <taxon>Eukaryota</taxon>
        <taxon>Metazoa</taxon>
        <taxon>Ecdysozoa</taxon>
        <taxon>Nematoda</taxon>
        <taxon>Chromadorea</taxon>
        <taxon>Rhabditida</taxon>
        <taxon>Tylenchina</taxon>
        <taxon>Tylenchomorpha</taxon>
        <taxon>Tylenchoidea</taxon>
        <taxon>Heteroderidae</taxon>
        <taxon>Heteroderinae</taxon>
        <taxon>Heterodera</taxon>
    </lineage>
</organism>
<feature type="domain" description="Potassium channel" evidence="11">
    <location>
        <begin position="156"/>
        <end position="240"/>
    </location>
</feature>
<keyword evidence="13" id="KW-1185">Reference proteome</keyword>
<evidence type="ECO:0000256" key="6">
    <source>
        <dbReference type="ARBA" id="ARBA00023136"/>
    </source>
</evidence>
<dbReference type="Gene3D" id="1.10.287.70">
    <property type="match status" value="1"/>
</dbReference>
<evidence type="ECO:0000256" key="2">
    <source>
        <dbReference type="ARBA" id="ARBA00022448"/>
    </source>
</evidence>
<evidence type="ECO:0000256" key="7">
    <source>
        <dbReference type="ARBA" id="ARBA00023303"/>
    </source>
</evidence>
<evidence type="ECO:0000256" key="3">
    <source>
        <dbReference type="ARBA" id="ARBA00022692"/>
    </source>
</evidence>
<sequence length="325" mass="37445">MGQNEAQQQQQEQKLLKDNQLERTEKAKGKKAQAKRFLRLVGPQLAVVLLLAFYLLFGALSLRFLDDQLNAQIPFTELVLFCFETLATIGYGNICPSTSSARLFLMLYSLFGIPLCMLTIANFGKHFTKAFWLLVRVCRDKKLSRPLVRRRLPFVVLVALASFAIFSISLLCPLPNDGQTEFPVRIDHFYFGLISFTTVGFGDYFPSTDGNFLRLLLHLFVLCVGMISMGLWFSFVRDLFMSFFCFHRRHFRHFRDVSVWFGRRRMRLSNLLEVVAKEFQASPTQIHQVLDELDFLISDALLEVQSNKKSLAMTNAQRKDEIVAQ</sequence>
<dbReference type="GO" id="GO:0016020">
    <property type="term" value="C:membrane"/>
    <property type="evidence" value="ECO:0007669"/>
    <property type="project" value="UniProtKB-SubCell"/>
</dbReference>
<evidence type="ECO:0000313" key="13">
    <source>
        <dbReference type="Proteomes" id="UP001620626"/>
    </source>
</evidence>
<reference evidence="12 13" key="1">
    <citation type="submission" date="2024-10" db="EMBL/GenBank/DDBJ databases">
        <authorList>
            <person name="Kim D."/>
        </authorList>
    </citation>
    <scope>NUCLEOTIDE SEQUENCE [LARGE SCALE GENOMIC DNA]</scope>
    <source>
        <strain evidence="12">BH-2024</strain>
    </source>
</reference>
<feature type="transmembrane region" description="Helical" evidence="10">
    <location>
        <begin position="186"/>
        <end position="205"/>
    </location>
</feature>